<sequence>MCVTPFALCWMPADAAARCPPCEQVLPALGVILLCPLFLLCRVRALLGVCLRVTDAATMAYSEDDSRCALGTHPHTLPCPTVGVIAAGEWSMAAAARVLERDEVPNEQKRPHPLDEITMADESNFYGLLSTSSEVRRVAA</sequence>
<feature type="chain" id="PRO_5004732037" evidence="1">
    <location>
        <begin position="18"/>
        <end position="140"/>
    </location>
</feature>
<gene>
    <name evidence="2" type="ORF">TCDM_12596</name>
</gene>
<dbReference type="VEuPathDB" id="TriTrypDB:TCDM_12596"/>
<reference evidence="2 3" key="1">
    <citation type="journal article" date="2014" name="Genome Announc.">
        <title>Trypanosoma cruzi Clone Dm28c Draft Genome Sequence.</title>
        <authorList>
            <person name="Grisard E.C."/>
            <person name="Teixeira S.M."/>
            <person name="de Almeida L.G."/>
            <person name="Stoco P.H."/>
            <person name="Gerber A.L."/>
            <person name="Talavera-Lopez C."/>
            <person name="Lima O.C."/>
            <person name="Andersson B."/>
            <person name="de Vasconcelos A.T."/>
        </authorList>
    </citation>
    <scope>NUCLEOTIDE SEQUENCE [LARGE SCALE GENOMIC DNA]</scope>
    <source>
        <strain evidence="2 3">Dm28c</strain>
    </source>
</reference>
<proteinExistence type="predicted"/>
<keyword evidence="1" id="KW-0732">Signal</keyword>
<evidence type="ECO:0000256" key="1">
    <source>
        <dbReference type="SAM" id="SignalP"/>
    </source>
</evidence>
<protein>
    <submittedName>
        <fullName evidence="2">Uncharacterized protein</fullName>
    </submittedName>
</protein>
<dbReference type="AlphaFoldDB" id="V5CKK2"/>
<feature type="signal peptide" evidence="1">
    <location>
        <begin position="1"/>
        <end position="17"/>
    </location>
</feature>
<evidence type="ECO:0000313" key="3">
    <source>
        <dbReference type="Proteomes" id="UP000017861"/>
    </source>
</evidence>
<evidence type="ECO:0000313" key="2">
    <source>
        <dbReference type="EMBL" id="ESS55911.1"/>
    </source>
</evidence>
<name>V5CKK2_TRYCR</name>
<accession>V5CKK2</accession>
<dbReference type="EMBL" id="AYLP01000625">
    <property type="protein sequence ID" value="ESS55911.1"/>
    <property type="molecule type" value="Genomic_DNA"/>
</dbReference>
<dbReference type="Proteomes" id="UP000017861">
    <property type="component" value="Unassembled WGS sequence"/>
</dbReference>
<comment type="caution">
    <text evidence="2">The sequence shown here is derived from an EMBL/GenBank/DDBJ whole genome shotgun (WGS) entry which is preliminary data.</text>
</comment>
<organism evidence="2 3">
    <name type="scientific">Trypanosoma cruzi Dm28c</name>
    <dbReference type="NCBI Taxonomy" id="1416333"/>
    <lineage>
        <taxon>Eukaryota</taxon>
        <taxon>Discoba</taxon>
        <taxon>Euglenozoa</taxon>
        <taxon>Kinetoplastea</taxon>
        <taxon>Metakinetoplastina</taxon>
        <taxon>Trypanosomatida</taxon>
        <taxon>Trypanosomatidae</taxon>
        <taxon>Trypanosoma</taxon>
        <taxon>Schizotrypanum</taxon>
    </lineage>
</organism>